<dbReference type="AlphaFoldDB" id="A0A9D1CTN9"/>
<keyword evidence="5 11" id="KW-0004">4Fe-4S</keyword>
<reference evidence="13" key="2">
    <citation type="journal article" date="2021" name="PeerJ">
        <title>Extensive microbial diversity within the chicken gut microbiome revealed by metagenomics and culture.</title>
        <authorList>
            <person name="Gilroy R."/>
            <person name="Ravi A."/>
            <person name="Getino M."/>
            <person name="Pursley I."/>
            <person name="Horton D.L."/>
            <person name="Alikhan N.F."/>
            <person name="Baker D."/>
            <person name="Gharbi K."/>
            <person name="Hall N."/>
            <person name="Watson M."/>
            <person name="Adriaenssens E.M."/>
            <person name="Foster-Nyarko E."/>
            <person name="Jarju S."/>
            <person name="Secka A."/>
            <person name="Antonio M."/>
            <person name="Oren A."/>
            <person name="Chaudhuri R.R."/>
            <person name="La Ragione R."/>
            <person name="Hildebrand F."/>
            <person name="Pallen M.J."/>
        </authorList>
    </citation>
    <scope>NUCLEOTIDE SEQUENCE</scope>
    <source>
        <strain evidence="13">ChiBcolR7-354</strain>
    </source>
</reference>
<organism evidence="13 14">
    <name type="scientific">Candidatus Scatomorpha intestinavium</name>
    <dbReference type="NCBI Taxonomy" id="2840922"/>
    <lineage>
        <taxon>Bacteria</taxon>
        <taxon>Bacillati</taxon>
        <taxon>Bacillota</taxon>
        <taxon>Clostridia</taxon>
        <taxon>Eubacteriales</taxon>
        <taxon>Candidatus Scatomorpha</taxon>
    </lineage>
</organism>
<evidence type="ECO:0000256" key="11">
    <source>
        <dbReference type="RuleBase" id="RU366059"/>
    </source>
</evidence>
<dbReference type="GO" id="GO:0003941">
    <property type="term" value="F:L-serine ammonia-lyase activity"/>
    <property type="evidence" value="ECO:0007669"/>
    <property type="project" value="UniProtKB-UniRule"/>
</dbReference>
<name>A0A9D1CTN9_9FIRM</name>
<dbReference type="GO" id="GO:0006094">
    <property type="term" value="P:gluconeogenesis"/>
    <property type="evidence" value="ECO:0007669"/>
    <property type="project" value="UniProtKB-KW"/>
</dbReference>
<dbReference type="PANTHER" id="PTHR30182:SF1">
    <property type="entry name" value="L-SERINE DEHYDRATASE 1"/>
    <property type="match status" value="1"/>
</dbReference>
<dbReference type="InterPro" id="IPR004642">
    <property type="entry name" value="Ser_deHydtase_asu"/>
</dbReference>
<dbReference type="Pfam" id="PF03313">
    <property type="entry name" value="SDH_alpha"/>
    <property type="match status" value="1"/>
</dbReference>
<keyword evidence="8 11" id="KW-0411">Iron-sulfur</keyword>
<evidence type="ECO:0000256" key="2">
    <source>
        <dbReference type="ARBA" id="ARBA00004742"/>
    </source>
</evidence>
<dbReference type="Proteomes" id="UP000824262">
    <property type="component" value="Unassembled WGS sequence"/>
</dbReference>
<evidence type="ECO:0000256" key="6">
    <source>
        <dbReference type="ARBA" id="ARBA00022723"/>
    </source>
</evidence>
<dbReference type="EC" id="4.3.1.17" evidence="11"/>
<gene>
    <name evidence="13" type="primary">sdaAA</name>
    <name evidence="13" type="ORF">IAB77_08490</name>
</gene>
<evidence type="ECO:0000256" key="1">
    <source>
        <dbReference type="ARBA" id="ARBA00001966"/>
    </source>
</evidence>
<reference evidence="13" key="1">
    <citation type="submission" date="2020-10" db="EMBL/GenBank/DDBJ databases">
        <authorList>
            <person name="Gilroy R."/>
        </authorList>
    </citation>
    <scope>NUCLEOTIDE SEQUENCE</scope>
    <source>
        <strain evidence="13">ChiBcolR7-354</strain>
    </source>
</reference>
<keyword evidence="6 11" id="KW-0479">Metal-binding</keyword>
<evidence type="ECO:0000256" key="7">
    <source>
        <dbReference type="ARBA" id="ARBA00023004"/>
    </source>
</evidence>
<dbReference type="GO" id="GO:0046872">
    <property type="term" value="F:metal ion binding"/>
    <property type="evidence" value="ECO:0007669"/>
    <property type="project" value="UniProtKB-KW"/>
</dbReference>
<dbReference type="PANTHER" id="PTHR30182">
    <property type="entry name" value="L-SERINE DEHYDRATASE"/>
    <property type="match status" value="1"/>
</dbReference>
<comment type="pathway">
    <text evidence="2">Carbohydrate biosynthesis; gluconeogenesis.</text>
</comment>
<dbReference type="InterPro" id="IPR005130">
    <property type="entry name" value="Ser_deHydtase-like_asu"/>
</dbReference>
<comment type="similarity">
    <text evidence="3 11">Belongs to the iron-sulfur dependent L-serine dehydratase family.</text>
</comment>
<evidence type="ECO:0000256" key="9">
    <source>
        <dbReference type="ARBA" id="ARBA00023239"/>
    </source>
</evidence>
<dbReference type="GO" id="GO:0051539">
    <property type="term" value="F:4 iron, 4 sulfur cluster binding"/>
    <property type="evidence" value="ECO:0007669"/>
    <property type="project" value="UniProtKB-UniRule"/>
</dbReference>
<feature type="domain" description="Serine dehydratase-like alpha subunit" evidence="12">
    <location>
        <begin position="17"/>
        <end position="276"/>
    </location>
</feature>
<keyword evidence="9 11" id="KW-0456">Lyase</keyword>
<accession>A0A9D1CTN9</accession>
<dbReference type="NCBIfam" id="TIGR00718">
    <property type="entry name" value="sda_alpha"/>
    <property type="match status" value="1"/>
</dbReference>
<evidence type="ECO:0000313" key="13">
    <source>
        <dbReference type="EMBL" id="HIQ79279.1"/>
    </source>
</evidence>
<evidence type="ECO:0000256" key="8">
    <source>
        <dbReference type="ARBA" id="ARBA00023014"/>
    </source>
</evidence>
<comment type="cofactor">
    <cofactor evidence="1 11">
        <name>[4Fe-4S] cluster</name>
        <dbReference type="ChEBI" id="CHEBI:49883"/>
    </cofactor>
</comment>
<keyword evidence="7 11" id="KW-0408">Iron</keyword>
<evidence type="ECO:0000256" key="5">
    <source>
        <dbReference type="ARBA" id="ARBA00022485"/>
    </source>
</evidence>
<evidence type="ECO:0000256" key="4">
    <source>
        <dbReference type="ARBA" id="ARBA00022432"/>
    </source>
</evidence>
<evidence type="ECO:0000256" key="3">
    <source>
        <dbReference type="ARBA" id="ARBA00008636"/>
    </source>
</evidence>
<comment type="catalytic activity">
    <reaction evidence="10 11">
        <text>L-serine = pyruvate + NH4(+)</text>
        <dbReference type="Rhea" id="RHEA:19169"/>
        <dbReference type="ChEBI" id="CHEBI:15361"/>
        <dbReference type="ChEBI" id="CHEBI:28938"/>
        <dbReference type="ChEBI" id="CHEBI:33384"/>
        <dbReference type="EC" id="4.3.1.17"/>
    </reaction>
</comment>
<dbReference type="EMBL" id="DVGA01000092">
    <property type="protein sequence ID" value="HIQ79279.1"/>
    <property type="molecule type" value="Genomic_DNA"/>
</dbReference>
<proteinExistence type="inferred from homology"/>
<evidence type="ECO:0000313" key="14">
    <source>
        <dbReference type="Proteomes" id="UP000824262"/>
    </source>
</evidence>
<evidence type="ECO:0000259" key="12">
    <source>
        <dbReference type="Pfam" id="PF03313"/>
    </source>
</evidence>
<keyword evidence="4 11" id="KW-0312">Gluconeogenesis</keyword>
<sequence>MLEYRSISELCGRAEEENRRISELVLADQAAQLELPAEELFRRMERRIEVMESAVAAGLDPELRSASGLTGGDAAKMWAYAAGGGVCGGTVCRAIARAIAVSENNAAMGRVVAAPTAGSCGILPGTVVSLLSEGRCSREAAVMSLFTAGAFGMVIAARATIAGAEGGCQAECGSAAAMAAAAVVELMGGSPGQCADACAMAIKNQLGLVCDPVAGLVEIPCIKRNAAGVTTAFCAAEMALAGIRSKIPADECIDAMRAVGESMPSALRETARGGLAATPTGERLREQVFGVSK</sequence>
<comment type="caution">
    <text evidence="13">The sequence shown here is derived from an EMBL/GenBank/DDBJ whole genome shotgun (WGS) entry which is preliminary data.</text>
</comment>
<evidence type="ECO:0000256" key="10">
    <source>
        <dbReference type="ARBA" id="ARBA00049406"/>
    </source>
</evidence>
<protein>
    <recommendedName>
        <fullName evidence="11">L-serine dehydratase</fullName>
        <ecNumber evidence="11">4.3.1.17</ecNumber>
    </recommendedName>
</protein>
<dbReference type="InterPro" id="IPR051318">
    <property type="entry name" value="Fe-S_L-Ser"/>
</dbReference>